<comment type="caution">
    <text evidence="4">The sequence shown here is derived from an EMBL/GenBank/DDBJ whole genome shotgun (WGS) entry which is preliminary data.</text>
</comment>
<protein>
    <submittedName>
        <fullName evidence="4">Acyl carrier protein phosphodiesterase</fullName>
    </submittedName>
</protein>
<dbReference type="InterPro" id="IPR007431">
    <property type="entry name" value="ACP_PD"/>
</dbReference>
<dbReference type="OrthoDB" id="8442777at2"/>
<keyword evidence="2" id="KW-0378">Hydrolase</keyword>
<gene>
    <name evidence="4" type="ORF">JN12_00882</name>
</gene>
<dbReference type="GO" id="GO:0008770">
    <property type="term" value="F:[acyl-carrier-protein] phosphodiesterase activity"/>
    <property type="evidence" value="ECO:0007669"/>
    <property type="project" value="InterPro"/>
</dbReference>
<sequence length="199" mass="22606">MNFLCHLYLSGNDPELQVGNLMGDFVKGPLAGRFPAGIEQGLRLHRWIDSAANRDRSFLESRERLDPCFGLYRGVLVDLFYDHFLATEWPAYHPLPLETFLDDAYATARDHRTVMPDRFLNILPVIFTDLIPSYREVAGIDRALQRMAARRKRPSPLGSGVRELVRHYGDLQADFRSFLPRMAGQVAALPADARGGIHR</sequence>
<dbReference type="Pfam" id="PF04336">
    <property type="entry name" value="ACP_PD"/>
    <property type="match status" value="1"/>
</dbReference>
<evidence type="ECO:0000256" key="2">
    <source>
        <dbReference type="ARBA" id="ARBA00022801"/>
    </source>
</evidence>
<evidence type="ECO:0000256" key="3">
    <source>
        <dbReference type="ARBA" id="ARBA00023098"/>
    </source>
</evidence>
<evidence type="ECO:0000313" key="4">
    <source>
        <dbReference type="EMBL" id="TWJ32442.1"/>
    </source>
</evidence>
<dbReference type="GO" id="GO:0006633">
    <property type="term" value="P:fatty acid biosynthetic process"/>
    <property type="evidence" value="ECO:0007669"/>
    <property type="project" value="InterPro"/>
</dbReference>
<keyword evidence="1" id="KW-0444">Lipid biosynthesis</keyword>
<name>A0A562WQG9_9BACT</name>
<evidence type="ECO:0000313" key="5">
    <source>
        <dbReference type="Proteomes" id="UP000319449"/>
    </source>
</evidence>
<proteinExistence type="predicted"/>
<keyword evidence="5" id="KW-1185">Reference proteome</keyword>
<dbReference type="PIRSF" id="PIRSF011489">
    <property type="entry name" value="DUF479"/>
    <property type="match status" value="1"/>
</dbReference>
<keyword evidence="3" id="KW-0443">Lipid metabolism</keyword>
<evidence type="ECO:0000256" key="1">
    <source>
        <dbReference type="ARBA" id="ARBA00022516"/>
    </source>
</evidence>
<dbReference type="PANTHER" id="PTHR38764:SF1">
    <property type="entry name" value="ACYL CARRIER PROTEIN PHOSPHODIESTERASE"/>
    <property type="match status" value="1"/>
</dbReference>
<dbReference type="RefSeq" id="WP_145018789.1">
    <property type="nucleotide sequence ID" value="NZ_VLLN01000004.1"/>
</dbReference>
<dbReference type="AlphaFoldDB" id="A0A562WQG9"/>
<dbReference type="Proteomes" id="UP000319449">
    <property type="component" value="Unassembled WGS sequence"/>
</dbReference>
<reference evidence="4 5" key="1">
    <citation type="submission" date="2019-07" db="EMBL/GenBank/DDBJ databases">
        <title>Genomic Encyclopedia of Archaeal and Bacterial Type Strains, Phase II (KMG-II): from individual species to whole genera.</title>
        <authorList>
            <person name="Goeker M."/>
        </authorList>
    </citation>
    <scope>NUCLEOTIDE SEQUENCE [LARGE SCALE GENOMIC DNA]</scope>
    <source>
        <strain evidence="4 5">ATCC BAA-1139</strain>
    </source>
</reference>
<dbReference type="PANTHER" id="PTHR38764">
    <property type="entry name" value="ACYL CARRIER PROTEIN PHOSPHODIESTERASE"/>
    <property type="match status" value="1"/>
</dbReference>
<dbReference type="EMBL" id="VLLN01000004">
    <property type="protein sequence ID" value="TWJ32442.1"/>
    <property type="molecule type" value="Genomic_DNA"/>
</dbReference>
<organism evidence="4 5">
    <name type="scientific">Geobacter argillaceus</name>
    <dbReference type="NCBI Taxonomy" id="345631"/>
    <lineage>
        <taxon>Bacteria</taxon>
        <taxon>Pseudomonadati</taxon>
        <taxon>Thermodesulfobacteriota</taxon>
        <taxon>Desulfuromonadia</taxon>
        <taxon>Geobacterales</taxon>
        <taxon>Geobacteraceae</taxon>
        <taxon>Geobacter</taxon>
    </lineage>
</organism>
<accession>A0A562WQG9</accession>